<evidence type="ECO:0000313" key="1">
    <source>
        <dbReference type="EMBL" id="TVY55675.1"/>
    </source>
</evidence>
<dbReference type="OrthoDB" id="3549294at2759"/>
<protein>
    <submittedName>
        <fullName evidence="1">Uncharacterized protein</fullName>
    </submittedName>
</protein>
<organism evidence="1 2">
    <name type="scientific">Lachnellula cervina</name>
    <dbReference type="NCBI Taxonomy" id="1316786"/>
    <lineage>
        <taxon>Eukaryota</taxon>
        <taxon>Fungi</taxon>
        <taxon>Dikarya</taxon>
        <taxon>Ascomycota</taxon>
        <taxon>Pezizomycotina</taxon>
        <taxon>Leotiomycetes</taxon>
        <taxon>Helotiales</taxon>
        <taxon>Lachnaceae</taxon>
        <taxon>Lachnellula</taxon>
    </lineage>
</organism>
<dbReference type="AlphaFoldDB" id="A0A7D8UQX4"/>
<dbReference type="Proteomes" id="UP000481288">
    <property type="component" value="Unassembled WGS sequence"/>
</dbReference>
<evidence type="ECO:0000313" key="2">
    <source>
        <dbReference type="Proteomes" id="UP000481288"/>
    </source>
</evidence>
<proteinExistence type="predicted"/>
<keyword evidence="2" id="KW-1185">Reference proteome</keyword>
<accession>A0A7D8UQX4</accession>
<comment type="caution">
    <text evidence="1">The sequence shown here is derived from an EMBL/GenBank/DDBJ whole genome shotgun (WGS) entry which is preliminary data.</text>
</comment>
<sequence length="671" mass="75308">MAEVDDELRPSNVEIQRIYAQSSQRWLSHARKSYLQTAFSPESFRLRNMLGNVPSYLGHNLVAFREQSNKPEFDLHTKEVYNGLSALYVNGESLWSVGEGHCDLKEKAMPNQLLVGVQKSISCSFSEDDCFANWPELHEHHKTQSRDGNCFAILVFAWSYILSASWVEIQQTSGTFAAQSNDRMVYLCHQAGWRDDTSESLLDTIDVNLGDVSNDAARWWAAILAKDEGWRAEVKRNESVYRSPWSTTSIAADHQFRLRRASPSQSSFSSVSSPPTSNVALDYLTDFCLLHNAGSQCSAALAAALTFPSLEKVSLPLPSSNSYSSCVRTQIATADSSSPPRSSSSPASCHVDEKDEILQDFRLLPYYMTLSCSKRGIESLLCNTFFGPHIPCNLVSAWIQPIFEVLDPLIAKKDHKVLAMVLGRQQPKFAVLWTGAIITGMARSILQHCRNGFLAIEIHSAAWTNTTQTFMSLDPHPLPSRDRIYRTDECRLLYLAGEELNSRIPICPWRPFGTTALSDTDICVRTHAHCTGGHYLRYASWSWALKDGGNVRDPGFCSDPTTQSVCTTVDHTIILDGHKETALVSENMSEMATRSIFGWLRSYGWPAAEKAIYSHSWMSEGSYDESDDDPEDDISDPGKVKYTSEKFERITAWLDQCANKYYRINWDSVPP</sequence>
<reference evidence="1 2" key="1">
    <citation type="submission" date="2018-05" db="EMBL/GenBank/DDBJ databases">
        <title>Whole genome sequencing for identification of molecular markers to develop diagnostic detection tools for the regulated plant pathogen Lachnellula willkommii.</title>
        <authorList>
            <person name="Giroux E."/>
            <person name="Bilodeau G."/>
        </authorList>
    </citation>
    <scope>NUCLEOTIDE SEQUENCE [LARGE SCALE GENOMIC DNA]</scope>
    <source>
        <strain evidence="1 2">CBS 625.97</strain>
    </source>
</reference>
<dbReference type="EMBL" id="QGMG01000218">
    <property type="protein sequence ID" value="TVY55675.1"/>
    <property type="molecule type" value="Genomic_DNA"/>
</dbReference>
<name>A0A7D8UQX4_9HELO</name>
<gene>
    <name evidence="1" type="ORF">LCER1_G004697</name>
</gene>